<gene>
    <name evidence="2" type="ORF">ABIG07_008118</name>
</gene>
<keyword evidence="3" id="KW-1185">Reference proteome</keyword>
<dbReference type="RefSeq" id="WP_038947247.1">
    <property type="nucleotide sequence ID" value="NZ_BTIN01000019.1"/>
</dbReference>
<dbReference type="InterPro" id="IPR005474">
    <property type="entry name" value="Transketolase_N"/>
</dbReference>
<evidence type="ECO:0000313" key="2">
    <source>
        <dbReference type="EMBL" id="MEY9459170.1"/>
    </source>
</evidence>
<organism evidence="2 3">
    <name type="scientific">Bradyrhizobium ottawaense</name>
    <dbReference type="NCBI Taxonomy" id="931866"/>
    <lineage>
        <taxon>Bacteria</taxon>
        <taxon>Pseudomonadati</taxon>
        <taxon>Pseudomonadota</taxon>
        <taxon>Alphaproteobacteria</taxon>
        <taxon>Hyphomicrobiales</taxon>
        <taxon>Nitrobacteraceae</taxon>
        <taxon>Bradyrhizobium</taxon>
    </lineage>
</organism>
<evidence type="ECO:0000259" key="1">
    <source>
        <dbReference type="Pfam" id="PF00456"/>
    </source>
</evidence>
<dbReference type="Proteomes" id="UP001565369">
    <property type="component" value="Unassembled WGS sequence"/>
</dbReference>
<dbReference type="SUPFAM" id="SSF52518">
    <property type="entry name" value="Thiamin diphosphate-binding fold (THDP-binding)"/>
    <property type="match status" value="1"/>
</dbReference>
<dbReference type="Gene3D" id="3.40.50.970">
    <property type="match status" value="1"/>
</dbReference>
<reference evidence="2 3" key="1">
    <citation type="submission" date="2024-07" db="EMBL/GenBank/DDBJ databases">
        <title>Genomic Encyclopedia of Type Strains, Phase V (KMG-V): Genome sequencing to study the core and pangenomes of soil and plant-associated prokaryotes.</title>
        <authorList>
            <person name="Whitman W."/>
        </authorList>
    </citation>
    <scope>NUCLEOTIDE SEQUENCE [LARGE SCALE GENOMIC DNA]</scope>
    <source>
        <strain evidence="2 3">USDA 152</strain>
    </source>
</reference>
<dbReference type="Pfam" id="PF00456">
    <property type="entry name" value="Transketolase_N"/>
    <property type="match status" value="1"/>
</dbReference>
<evidence type="ECO:0000313" key="3">
    <source>
        <dbReference type="Proteomes" id="UP001565369"/>
    </source>
</evidence>
<keyword evidence="2" id="KW-0808">Transferase</keyword>
<dbReference type="EC" id="2.2.1.1" evidence="2"/>
<dbReference type="InterPro" id="IPR029061">
    <property type="entry name" value="THDP-binding"/>
</dbReference>
<sequence length="276" mass="29811">MTRPTLPVNRPEPKEFARRIRAHALRMVHAAKASHIGGCLSMADILAVLYTQVLRLDPAEPHSANRDRFVLSKGHATAIMYATLAECGFFPLFELDTYCRDGSIFTGHVSHAVPGVEVSTGSLGHGLPIAIGMALAARSAGAGSRVFCLLSDGECDEGSNWEGILFAPHHKLDNLCVIVDFNKIQSFGSVAEVLNLDPFAEKWKAFGWHVEEIDGHDIAALERVLGAVPAPSGRPTVVIAHTVKGKGVSFMENKLEWHYRSPSDELLAQALAEVGA</sequence>
<feature type="domain" description="Transketolase N-terminal" evidence="1">
    <location>
        <begin position="15"/>
        <end position="258"/>
    </location>
</feature>
<dbReference type="EMBL" id="JBGBZJ010000003">
    <property type="protein sequence ID" value="MEY9459170.1"/>
    <property type="molecule type" value="Genomic_DNA"/>
</dbReference>
<dbReference type="PANTHER" id="PTHR47514">
    <property type="entry name" value="TRANSKETOLASE N-TERMINAL SECTION-RELATED"/>
    <property type="match status" value="1"/>
</dbReference>
<proteinExistence type="predicted"/>
<dbReference type="CDD" id="cd02012">
    <property type="entry name" value="TPP_TK"/>
    <property type="match status" value="1"/>
</dbReference>
<comment type="caution">
    <text evidence="2">The sequence shown here is derived from an EMBL/GenBank/DDBJ whole genome shotgun (WGS) entry which is preliminary data.</text>
</comment>
<dbReference type="GO" id="GO:0004802">
    <property type="term" value="F:transketolase activity"/>
    <property type="evidence" value="ECO:0007669"/>
    <property type="project" value="UniProtKB-EC"/>
</dbReference>
<protein>
    <submittedName>
        <fullName evidence="2">Transketolase</fullName>
        <ecNumber evidence="2">2.2.1.1</ecNumber>
    </submittedName>
</protein>
<dbReference type="PANTHER" id="PTHR47514:SF2">
    <property type="entry name" value="TRANSKETOLASE"/>
    <property type="match status" value="1"/>
</dbReference>
<name>A0ABV4G736_9BRAD</name>
<accession>A0ABV4G736</accession>